<organism evidence="3 4">
    <name type="scientific">Komagataeibacter europaeus</name>
    <name type="common">Gluconacetobacter europaeus</name>
    <dbReference type="NCBI Taxonomy" id="33995"/>
    <lineage>
        <taxon>Bacteria</taxon>
        <taxon>Pseudomonadati</taxon>
        <taxon>Pseudomonadota</taxon>
        <taxon>Alphaproteobacteria</taxon>
        <taxon>Acetobacterales</taxon>
        <taxon>Acetobacteraceae</taxon>
        <taxon>Komagataeibacter</taxon>
    </lineage>
</organism>
<protein>
    <recommendedName>
        <fullName evidence="5">P-type conjugative transfer protein TrbJ</fullName>
    </recommendedName>
</protein>
<feature type="coiled-coil region" evidence="1">
    <location>
        <begin position="43"/>
        <end position="77"/>
    </location>
</feature>
<reference evidence="3" key="1">
    <citation type="submission" date="2015-08" db="EMBL/GenBank/DDBJ databases">
        <title>Draft genome sequence of Komagataeibacter europaeus CECT 8546 a cellulose producer strain from vinegar produced by the traditional method.</title>
        <authorList>
            <person name="Poehlein A."/>
            <person name="Valera M.J."/>
            <person name="Haack F.S."/>
            <person name="Mas A."/>
            <person name="Daniel R."/>
            <person name="Streit W.R."/>
            <person name="Mateo E."/>
        </authorList>
    </citation>
    <scope>NUCLEOTIDE SEQUENCE [LARGE SCALE GENOMIC DNA]</scope>
    <source>
        <strain evidence="3">CECT 8546</strain>
    </source>
</reference>
<evidence type="ECO:0000313" key="4">
    <source>
        <dbReference type="Proteomes" id="UP000037566"/>
    </source>
</evidence>
<dbReference type="PATRIC" id="fig|33995.3.peg.2770"/>
<dbReference type="STRING" id="33995.KOEU_24900"/>
<name>A0A0M0EFJ4_KOMEU</name>
<evidence type="ECO:0000313" key="3">
    <source>
        <dbReference type="EMBL" id="KON64015.1"/>
    </source>
</evidence>
<keyword evidence="2" id="KW-0732">Signal</keyword>
<proteinExistence type="predicted"/>
<evidence type="ECO:0008006" key="5">
    <source>
        <dbReference type="Google" id="ProtNLM"/>
    </source>
</evidence>
<gene>
    <name evidence="3" type="ORF">KOEU_24900</name>
</gene>
<dbReference type="InterPro" id="IPR014147">
    <property type="entry name" value="T4SS_TrbJ"/>
</dbReference>
<dbReference type="NCBIfam" id="TIGR02780">
    <property type="entry name" value="TrbJ_Ti"/>
    <property type="match status" value="1"/>
</dbReference>
<dbReference type="Proteomes" id="UP000037566">
    <property type="component" value="Unassembled WGS sequence"/>
</dbReference>
<sequence>MRNSSIYKAVFVAGFGTLSSIVVSAPAHAQWAVYDGAAHVQTVLIAARELQQVNQQAQSLLNEATMLENQARNLANLPLSVLAPLEQSIEATKQIVGQAQGLSYNLTSIDQAFTRTYPQALASPSSAAQMTADAQTRWQNARGAYQDELRVQTGAVQNLDATRSQIDSLVTSSQAASGALQAAQSGNQLTALQTRQLADLTAVITAMGRAQALEGARQVESEEQGRAQLANFLNYGAGYTPGSAQMFH</sequence>
<dbReference type="AlphaFoldDB" id="A0A0M0EFJ4"/>
<evidence type="ECO:0000256" key="2">
    <source>
        <dbReference type="SAM" id="SignalP"/>
    </source>
</evidence>
<evidence type="ECO:0000256" key="1">
    <source>
        <dbReference type="SAM" id="Coils"/>
    </source>
</evidence>
<feature type="signal peptide" evidence="2">
    <location>
        <begin position="1"/>
        <end position="29"/>
    </location>
</feature>
<accession>A0A0M0EFJ4</accession>
<keyword evidence="1" id="KW-0175">Coiled coil</keyword>
<dbReference type="RefSeq" id="WP_053323599.1">
    <property type="nucleotide sequence ID" value="NZ_LHUQ01000016.1"/>
</dbReference>
<comment type="caution">
    <text evidence="3">The sequence shown here is derived from an EMBL/GenBank/DDBJ whole genome shotgun (WGS) entry which is preliminary data.</text>
</comment>
<dbReference type="EMBL" id="LHUQ01000016">
    <property type="protein sequence ID" value="KON64015.1"/>
    <property type="molecule type" value="Genomic_DNA"/>
</dbReference>
<feature type="chain" id="PRO_5005597988" description="P-type conjugative transfer protein TrbJ" evidence="2">
    <location>
        <begin position="30"/>
        <end position="248"/>
    </location>
</feature>
<keyword evidence="4" id="KW-1185">Reference proteome</keyword>
<dbReference type="NCBIfam" id="NF010448">
    <property type="entry name" value="PRK13874.1"/>
    <property type="match status" value="1"/>
</dbReference>
<dbReference type="OrthoDB" id="9807335at2"/>